<name>A0A9X2Q5S7_9BACT</name>
<evidence type="ECO:0000259" key="1">
    <source>
        <dbReference type="Pfam" id="PF05685"/>
    </source>
</evidence>
<proteinExistence type="predicted"/>
<gene>
    <name evidence="4" type="ORF">GGP45_003518</name>
    <name evidence="2" type="ORF">GGP61_003795</name>
    <name evidence="3" type="ORF">GGP83_003420</name>
</gene>
<dbReference type="AlphaFoldDB" id="A0A9X2Q5S7"/>
<dbReference type="EMBL" id="JANUBB010000028">
    <property type="protein sequence ID" value="MCS3953445.1"/>
    <property type="molecule type" value="Genomic_DNA"/>
</dbReference>
<evidence type="ECO:0000313" key="5">
    <source>
        <dbReference type="Proteomes" id="UP001155057"/>
    </source>
</evidence>
<dbReference type="PANTHER" id="PTHR35400:SF1">
    <property type="entry name" value="SLR1083 PROTEIN"/>
    <property type="match status" value="1"/>
</dbReference>
<evidence type="ECO:0000313" key="2">
    <source>
        <dbReference type="EMBL" id="MCS3712157.1"/>
    </source>
</evidence>
<dbReference type="Pfam" id="PF05685">
    <property type="entry name" value="Uma2"/>
    <property type="match status" value="1"/>
</dbReference>
<protein>
    <submittedName>
        <fullName evidence="2">Uma2 family endonuclease</fullName>
    </submittedName>
</protein>
<dbReference type="EMBL" id="JANUBL010000027">
    <property type="protein sequence ID" value="MCS4123147.1"/>
    <property type="molecule type" value="Genomic_DNA"/>
</dbReference>
<evidence type="ECO:0000313" key="3">
    <source>
        <dbReference type="EMBL" id="MCS3953445.1"/>
    </source>
</evidence>
<dbReference type="PANTHER" id="PTHR35400">
    <property type="entry name" value="SLR1083 PROTEIN"/>
    <property type="match status" value="1"/>
</dbReference>
<keyword evidence="2" id="KW-0255">Endonuclease</keyword>
<dbReference type="Proteomes" id="UP001155010">
    <property type="component" value="Unassembled WGS sequence"/>
</dbReference>
<dbReference type="InterPro" id="IPR011335">
    <property type="entry name" value="Restrct_endonuc-II-like"/>
</dbReference>
<evidence type="ECO:0000313" key="4">
    <source>
        <dbReference type="EMBL" id="MCS4123147.1"/>
    </source>
</evidence>
<accession>A0A9X2Q5S7</accession>
<dbReference type="CDD" id="cd06260">
    <property type="entry name" value="DUF820-like"/>
    <property type="match status" value="1"/>
</dbReference>
<keyword evidence="2" id="KW-0378">Hydrolase</keyword>
<comment type="caution">
    <text evidence="2">The sequence shown here is derived from an EMBL/GenBank/DDBJ whole genome shotgun (WGS) entry which is preliminary data.</text>
</comment>
<reference evidence="2" key="1">
    <citation type="submission" date="2022-08" db="EMBL/GenBank/DDBJ databases">
        <title>Genomic Encyclopedia of Type Strains, Phase V (KMG-V): Genome sequencing to study the core and pangenomes of soil and plant-associated prokaryotes.</title>
        <authorList>
            <person name="Whitman W."/>
        </authorList>
    </citation>
    <scope>NUCLEOTIDE SEQUENCE</scope>
    <source>
        <strain evidence="3">SP2017</strain>
        <strain evidence="4">SP3026</strain>
        <strain evidence="2">SP3049</strain>
    </source>
</reference>
<dbReference type="EMBL" id="JANUAE010000030">
    <property type="protein sequence ID" value="MCS3712157.1"/>
    <property type="molecule type" value="Genomic_DNA"/>
</dbReference>
<sequence>MDTIQRSTSSRAVVSLPVALLHARERRITVEEYHAMGEAGIFSEDDRIELIDGHLVAMPPIGPAHSHSVNDLADLFNQRLYSFDRPPARVSVQNPIHLGEYGEPQPDLVLYDPDVPRDRHIQPGDTFLVVEVAESSVEYDRDVKSELYGRAGIPEYWVVDLVRETVVGFRRPEGEGYAERIRYSRGDELTVMTPHDLEPLPVADVLGAQ</sequence>
<dbReference type="RefSeq" id="WP_118828476.1">
    <property type="nucleotide sequence ID" value="NZ_CALTRV010000010.1"/>
</dbReference>
<dbReference type="InterPro" id="IPR008538">
    <property type="entry name" value="Uma2"/>
</dbReference>
<organism evidence="2 5">
    <name type="scientific">Salinibacter ruber</name>
    <dbReference type="NCBI Taxonomy" id="146919"/>
    <lineage>
        <taxon>Bacteria</taxon>
        <taxon>Pseudomonadati</taxon>
        <taxon>Rhodothermota</taxon>
        <taxon>Rhodothermia</taxon>
        <taxon>Rhodothermales</taxon>
        <taxon>Salinibacteraceae</taxon>
        <taxon>Salinibacter</taxon>
    </lineage>
</organism>
<dbReference type="GO" id="GO:0004519">
    <property type="term" value="F:endonuclease activity"/>
    <property type="evidence" value="ECO:0007669"/>
    <property type="project" value="UniProtKB-KW"/>
</dbReference>
<dbReference type="InterPro" id="IPR012296">
    <property type="entry name" value="Nuclease_put_TT1808"/>
</dbReference>
<dbReference type="Proteomes" id="UP001155144">
    <property type="component" value="Unassembled WGS sequence"/>
</dbReference>
<dbReference type="SUPFAM" id="SSF52980">
    <property type="entry name" value="Restriction endonuclease-like"/>
    <property type="match status" value="1"/>
</dbReference>
<feature type="domain" description="Putative restriction endonuclease" evidence="1">
    <location>
        <begin position="30"/>
        <end position="198"/>
    </location>
</feature>
<dbReference type="GeneID" id="83727135"/>
<keyword evidence="2" id="KW-0540">Nuclease</keyword>
<dbReference type="Proteomes" id="UP001155057">
    <property type="component" value="Unassembled WGS sequence"/>
</dbReference>
<dbReference type="Gene3D" id="3.90.1570.10">
    <property type="entry name" value="tt1808, chain A"/>
    <property type="match status" value="1"/>
</dbReference>